<comment type="caution">
    <text evidence="3">The sequence shown here is derived from an EMBL/GenBank/DDBJ whole genome shotgun (WGS) entry which is preliminary data.</text>
</comment>
<accession>A0ABQ8UNF6</accession>
<dbReference type="Proteomes" id="UP001141327">
    <property type="component" value="Unassembled WGS sequence"/>
</dbReference>
<keyword evidence="2" id="KW-0732">Signal</keyword>
<evidence type="ECO:0000313" key="3">
    <source>
        <dbReference type="EMBL" id="KAJ4459541.1"/>
    </source>
</evidence>
<sequence length="247" mass="26262">MRISLSVFFYLLGMLTCAFGSCDPAHFPPCNATEGPKCLVGDAQYFCCIPNGTTNYTIGDTCLTLIWPLNQKLCSTATFNFSIEGRGGAAAGSCSGECTMNFAVFSFEVQAYINTGFTSRFTLVARRGLSILLRLPGVEVPAPLCMTEDFVYNYWWVFLIVGLVGMGSLVAAGTGIICCCCGMCCCRPPKVVPYDGAVQARVLPLYDASMGAGSVPSSLKYDAGKAILLSPVPTISTSRPDPSSQFG</sequence>
<feature type="signal peptide" evidence="2">
    <location>
        <begin position="1"/>
        <end position="20"/>
    </location>
</feature>
<keyword evidence="4" id="KW-1185">Reference proteome</keyword>
<evidence type="ECO:0000256" key="1">
    <source>
        <dbReference type="SAM" id="Phobius"/>
    </source>
</evidence>
<evidence type="ECO:0000256" key="2">
    <source>
        <dbReference type="SAM" id="SignalP"/>
    </source>
</evidence>
<gene>
    <name evidence="3" type="ORF">PAPYR_4256</name>
</gene>
<proteinExistence type="predicted"/>
<keyword evidence="1" id="KW-0812">Transmembrane</keyword>
<name>A0ABQ8UNF6_9EUKA</name>
<organism evidence="3 4">
    <name type="scientific">Paratrimastix pyriformis</name>
    <dbReference type="NCBI Taxonomy" id="342808"/>
    <lineage>
        <taxon>Eukaryota</taxon>
        <taxon>Metamonada</taxon>
        <taxon>Preaxostyla</taxon>
        <taxon>Paratrimastigidae</taxon>
        <taxon>Paratrimastix</taxon>
    </lineage>
</organism>
<dbReference type="EMBL" id="JAPMOS010000018">
    <property type="protein sequence ID" value="KAJ4459541.1"/>
    <property type="molecule type" value="Genomic_DNA"/>
</dbReference>
<evidence type="ECO:0000313" key="4">
    <source>
        <dbReference type="Proteomes" id="UP001141327"/>
    </source>
</evidence>
<feature type="transmembrane region" description="Helical" evidence="1">
    <location>
        <begin position="154"/>
        <end position="180"/>
    </location>
</feature>
<protein>
    <submittedName>
        <fullName evidence="3">Uncharacterized protein</fullName>
    </submittedName>
</protein>
<dbReference type="PROSITE" id="PS51257">
    <property type="entry name" value="PROKAR_LIPOPROTEIN"/>
    <property type="match status" value="1"/>
</dbReference>
<reference evidence="3" key="1">
    <citation type="journal article" date="2022" name="bioRxiv">
        <title>Genomics of Preaxostyla Flagellates Illuminates Evolutionary Transitions and the Path Towards Mitochondrial Loss.</title>
        <authorList>
            <person name="Novak L.V.F."/>
            <person name="Treitli S.C."/>
            <person name="Pyrih J."/>
            <person name="Halakuc P."/>
            <person name="Pipaliya S.V."/>
            <person name="Vacek V."/>
            <person name="Brzon O."/>
            <person name="Soukal P."/>
            <person name="Eme L."/>
            <person name="Dacks J.B."/>
            <person name="Karnkowska A."/>
            <person name="Elias M."/>
            <person name="Hampl V."/>
        </authorList>
    </citation>
    <scope>NUCLEOTIDE SEQUENCE</scope>
    <source>
        <strain evidence="3">RCP-MX</strain>
    </source>
</reference>
<feature type="chain" id="PRO_5046773438" evidence="2">
    <location>
        <begin position="21"/>
        <end position="247"/>
    </location>
</feature>
<keyword evidence="1" id="KW-1133">Transmembrane helix</keyword>
<keyword evidence="1" id="KW-0472">Membrane</keyword>